<name>A0ABN7ARN9_9HEMI</name>
<feature type="region of interest" description="Disordered" evidence="1">
    <location>
        <begin position="82"/>
        <end position="119"/>
    </location>
</feature>
<evidence type="ECO:0000313" key="3">
    <source>
        <dbReference type="Proteomes" id="UP001307889"/>
    </source>
</evidence>
<reference evidence="2 3" key="1">
    <citation type="submission" date="2023-09" db="EMBL/GenBank/DDBJ databases">
        <title>Nesidiocoris tenuis whole genome shotgun sequence.</title>
        <authorList>
            <person name="Shibata T."/>
            <person name="Shimoda M."/>
            <person name="Kobayashi T."/>
            <person name="Uehara T."/>
        </authorList>
    </citation>
    <scope>NUCLEOTIDE SEQUENCE [LARGE SCALE GENOMIC DNA]</scope>
    <source>
        <strain evidence="2 3">Japan</strain>
    </source>
</reference>
<keyword evidence="3" id="KW-1185">Reference proteome</keyword>
<feature type="compositionally biased region" description="Polar residues" evidence="1">
    <location>
        <begin position="407"/>
        <end position="425"/>
    </location>
</feature>
<accession>A0ABN7ARN9</accession>
<organism evidence="2 3">
    <name type="scientific">Nesidiocoris tenuis</name>
    <dbReference type="NCBI Taxonomy" id="355587"/>
    <lineage>
        <taxon>Eukaryota</taxon>
        <taxon>Metazoa</taxon>
        <taxon>Ecdysozoa</taxon>
        <taxon>Arthropoda</taxon>
        <taxon>Hexapoda</taxon>
        <taxon>Insecta</taxon>
        <taxon>Pterygota</taxon>
        <taxon>Neoptera</taxon>
        <taxon>Paraneoptera</taxon>
        <taxon>Hemiptera</taxon>
        <taxon>Heteroptera</taxon>
        <taxon>Panheteroptera</taxon>
        <taxon>Cimicomorpha</taxon>
        <taxon>Miridae</taxon>
        <taxon>Dicyphina</taxon>
        <taxon>Nesidiocoris</taxon>
    </lineage>
</organism>
<gene>
    <name evidence="2" type="ORF">NTJ_06395</name>
</gene>
<feature type="region of interest" description="Disordered" evidence="1">
    <location>
        <begin position="406"/>
        <end position="480"/>
    </location>
</feature>
<feature type="compositionally biased region" description="Polar residues" evidence="1">
    <location>
        <begin position="437"/>
        <end position="478"/>
    </location>
</feature>
<evidence type="ECO:0008006" key="4">
    <source>
        <dbReference type="Google" id="ProtNLM"/>
    </source>
</evidence>
<sequence length="576" mass="64676">MENTVPNSHMVDFFFQLLQMTKRMAEDVIPDQLLKLDKVKIQELSSTTMETNNSLAVFAKLCDIFAKKDLAELNKKKGQSAESLSAAVKKTSGSNSNDRSSDARSRPVTCGENGPPKQQSVVSKVTLAVPAEELLWKNVIDKIRNRYKQNQKVVDMFYCGFCNVHADCMDVWGSHLGGKKHKEICENTRKDKVLTHFCHACRLFVIAERELADLIINSPEHRRLDTFVGAQCQNEPVDSVAKDKASAPVRSNYQQDGSATKPFGKQIKEVSYQGKVICKQFVDIQCSIKERLSKHAEFTILFCRPCETLRPSWDEWKQHLEQKNHQQKMSNKAFRNVQALCTLCRSGMIASRPIAVAYMLYHVDYCHEFQVEPGHVEDYITIKEVASQPLNRALSSSLSSFKGSCESVGSATHRSRRPTPSGQSTPRDRSYVGRRGSQVQNDPAYTKPDTSGSATDNASDNALASKAAQSSNNSGQSETDGDLSLFVQMLDTKEQKFKSDPSFRPFSALCMLCPQLKITDQFSWFDHIGIHPSGDDQNEVECSECNSFLYGSVQKITEQMIPHPRHCQIDSLMSRL</sequence>
<proteinExistence type="predicted"/>
<dbReference type="SUPFAM" id="SSF57667">
    <property type="entry name" value="beta-beta-alpha zinc fingers"/>
    <property type="match status" value="1"/>
</dbReference>
<evidence type="ECO:0000256" key="1">
    <source>
        <dbReference type="SAM" id="MobiDB-lite"/>
    </source>
</evidence>
<dbReference type="Proteomes" id="UP001307889">
    <property type="component" value="Chromosome 4"/>
</dbReference>
<dbReference type="InterPro" id="IPR036236">
    <property type="entry name" value="Znf_C2H2_sf"/>
</dbReference>
<protein>
    <recommendedName>
        <fullName evidence="4">C2H2-type domain-containing protein</fullName>
    </recommendedName>
</protein>
<evidence type="ECO:0000313" key="2">
    <source>
        <dbReference type="EMBL" id="BES93585.1"/>
    </source>
</evidence>
<dbReference type="EMBL" id="AP028912">
    <property type="protein sequence ID" value="BES93585.1"/>
    <property type="molecule type" value="Genomic_DNA"/>
</dbReference>